<dbReference type="Proteomes" id="UP001165083">
    <property type="component" value="Unassembled WGS sequence"/>
</dbReference>
<feature type="region of interest" description="Disordered" evidence="1">
    <location>
        <begin position="464"/>
        <end position="547"/>
    </location>
</feature>
<comment type="caution">
    <text evidence="2">The sequence shown here is derived from an EMBL/GenBank/DDBJ whole genome shotgun (WGS) entry which is preliminary data.</text>
</comment>
<feature type="compositionally biased region" description="Basic residues" evidence="1">
    <location>
        <begin position="524"/>
        <end position="539"/>
    </location>
</feature>
<feature type="compositionally biased region" description="Low complexity" evidence="1">
    <location>
        <begin position="698"/>
        <end position="709"/>
    </location>
</feature>
<feature type="compositionally biased region" description="Basic and acidic residues" evidence="1">
    <location>
        <begin position="480"/>
        <end position="492"/>
    </location>
</feature>
<proteinExistence type="predicted"/>
<dbReference type="OrthoDB" id="77053at2759"/>
<gene>
    <name evidence="2" type="ORF">Plil01_000664200</name>
</gene>
<evidence type="ECO:0000256" key="1">
    <source>
        <dbReference type="SAM" id="MobiDB-lite"/>
    </source>
</evidence>
<feature type="region of interest" description="Disordered" evidence="1">
    <location>
        <begin position="698"/>
        <end position="755"/>
    </location>
</feature>
<feature type="compositionally biased region" description="Acidic residues" evidence="1">
    <location>
        <begin position="648"/>
        <end position="657"/>
    </location>
</feature>
<feature type="compositionally biased region" description="Acidic residues" evidence="1">
    <location>
        <begin position="330"/>
        <end position="351"/>
    </location>
</feature>
<accession>A0A9W6WLF2</accession>
<evidence type="ECO:0000313" key="3">
    <source>
        <dbReference type="Proteomes" id="UP001165083"/>
    </source>
</evidence>
<reference evidence="2" key="1">
    <citation type="submission" date="2023-04" db="EMBL/GenBank/DDBJ databases">
        <title>Phytophthora lilii NBRC 32176.</title>
        <authorList>
            <person name="Ichikawa N."/>
            <person name="Sato H."/>
            <person name="Tonouchi N."/>
        </authorList>
    </citation>
    <scope>NUCLEOTIDE SEQUENCE</scope>
    <source>
        <strain evidence="2">NBRC 32176</strain>
    </source>
</reference>
<organism evidence="2 3">
    <name type="scientific">Phytophthora lilii</name>
    <dbReference type="NCBI Taxonomy" id="2077276"/>
    <lineage>
        <taxon>Eukaryota</taxon>
        <taxon>Sar</taxon>
        <taxon>Stramenopiles</taxon>
        <taxon>Oomycota</taxon>
        <taxon>Peronosporomycetes</taxon>
        <taxon>Peronosporales</taxon>
        <taxon>Peronosporaceae</taxon>
        <taxon>Phytophthora</taxon>
    </lineage>
</organism>
<evidence type="ECO:0000313" key="2">
    <source>
        <dbReference type="EMBL" id="GMF17959.1"/>
    </source>
</evidence>
<feature type="region of interest" description="Disordered" evidence="1">
    <location>
        <begin position="326"/>
        <end position="390"/>
    </location>
</feature>
<feature type="compositionally biased region" description="Low complexity" evidence="1">
    <location>
        <begin position="731"/>
        <end position="755"/>
    </location>
</feature>
<dbReference type="AlphaFoldDB" id="A0A9W6WLF2"/>
<feature type="compositionally biased region" description="Basic and acidic residues" evidence="1">
    <location>
        <begin position="638"/>
        <end position="647"/>
    </location>
</feature>
<sequence>MEQLPLGPDSLHLVQHLHEGQRYDHDRQPRLLPDIDGVKSLSHHEAQLDIKSIQQQLAAFEAKAGIKLPGGRPIVGDKDHRRLFLVDENDSEEDMAPLAAVLKNRRSRTSGVIAPEEIVETLPAARRAVRITQRELRAMRIEREDLERAYVRHRCTLLWQVGEMKRMQKQHDRVTRELSREVVNTARELESSRRRTSALQDIMNELEARGSKILRLTREKSRLEAMLEAQGIELPEIDEVCVGDRVKCDPFGTGKVLELRLDTRQLVVKLDFGGVGYIQEDNVVVLPSDTTYAETEEDLKQRFFEKIGALAQPSGKLRMLHGTFDFTREDSDDDENSENESDESSSSEDESGATPGDESMEDSSQRKGKRRRLIMTPSPGTTSKKRKNRRVIEFPASTVPIAPYDTGLLISPLSQLPERVAAVSPNALQWLPSYLPKNMDEWEQERYSSLQMKGEIERLRFQLQKSEGGDELSETNSRSSRADSVRSGEMRRTLRRKHSGQENAEDEGNESSDAAPPPAVQTKAKAKPAKRSLRPRRKAATASPKRNTLSMVLDNTAVVSSSSFWMAEILSALDGSWYSASAVVSGANSCGAPDCVFQLPLQSSNVDKHFGVTWHGQKSAALVPVGLVELVHELVEQREGHARREEEATQEQEEQENPVDAAKRQLQELETKLQGLTDQKHAKFQLLKDILVEEARSKMAGGAAASATVAKKRRVEFRDPSMTPSPAKMQSPAPAVEAANAASSATANPPASEKA</sequence>
<feature type="region of interest" description="Disordered" evidence="1">
    <location>
        <begin position="638"/>
        <end position="661"/>
    </location>
</feature>
<name>A0A9W6WLF2_9STRA</name>
<keyword evidence="3" id="KW-1185">Reference proteome</keyword>
<protein>
    <submittedName>
        <fullName evidence="2">Unnamed protein product</fullName>
    </submittedName>
</protein>
<dbReference type="EMBL" id="BSXW01000301">
    <property type="protein sequence ID" value="GMF17959.1"/>
    <property type="molecule type" value="Genomic_DNA"/>
</dbReference>